<organism evidence="6 7">
    <name type="scientific">Caballeronia udeis</name>
    <dbReference type="NCBI Taxonomy" id="1232866"/>
    <lineage>
        <taxon>Bacteria</taxon>
        <taxon>Pseudomonadati</taxon>
        <taxon>Pseudomonadota</taxon>
        <taxon>Betaproteobacteria</taxon>
        <taxon>Burkholderiales</taxon>
        <taxon>Burkholderiaceae</taxon>
        <taxon>Caballeronia</taxon>
    </lineage>
</organism>
<reference evidence="6 7" key="1">
    <citation type="submission" date="2024-10" db="EMBL/GenBank/DDBJ databases">
        <authorList>
            <person name="Deangelis K."/>
            <person name="Huntemann M."/>
            <person name="Clum A."/>
            <person name="Wang J."/>
            <person name="Palaniappan K."/>
            <person name="Ritter S."/>
            <person name="Chen I.-M."/>
            <person name="Stamatis D."/>
            <person name="Reddy T."/>
            <person name="O'Malley R."/>
            <person name="Daum C."/>
            <person name="Ng V."/>
            <person name="Ivanova N."/>
            <person name="Kyrpides N."/>
            <person name="Woyke T."/>
        </authorList>
    </citation>
    <scope>NUCLEOTIDE SEQUENCE [LARGE SCALE GENOMIC DNA]</scope>
    <source>
        <strain evidence="6 7">GAS97</strain>
    </source>
</reference>
<dbReference type="InterPro" id="IPR000847">
    <property type="entry name" value="LysR_HTH_N"/>
</dbReference>
<dbReference type="GO" id="GO:0003677">
    <property type="term" value="F:DNA binding"/>
    <property type="evidence" value="ECO:0007669"/>
    <property type="project" value="UniProtKB-KW"/>
</dbReference>
<feature type="domain" description="HTH lysR-type" evidence="5">
    <location>
        <begin position="1"/>
        <end position="59"/>
    </location>
</feature>
<evidence type="ECO:0000256" key="1">
    <source>
        <dbReference type="ARBA" id="ARBA00009437"/>
    </source>
</evidence>
<dbReference type="SUPFAM" id="SSF46785">
    <property type="entry name" value="Winged helix' DNA-binding domain"/>
    <property type="match status" value="1"/>
</dbReference>
<dbReference type="InterPro" id="IPR036388">
    <property type="entry name" value="WH-like_DNA-bd_sf"/>
</dbReference>
<comment type="similarity">
    <text evidence="1">Belongs to the LysR transcriptional regulatory family.</text>
</comment>
<reference evidence="6 7" key="2">
    <citation type="submission" date="2024-11" db="EMBL/GenBank/DDBJ databases">
        <title>Using genomics to understand microbial adaptation to soil warming.</title>
        <authorList>
            <person name="Deangelis K.M. PhD."/>
        </authorList>
    </citation>
    <scope>NUCLEOTIDE SEQUENCE [LARGE SCALE GENOMIC DNA]</scope>
    <source>
        <strain evidence="6 7">GAS97</strain>
    </source>
</reference>
<dbReference type="Gene3D" id="3.40.190.10">
    <property type="entry name" value="Periplasmic binding protein-like II"/>
    <property type="match status" value="2"/>
</dbReference>
<name>A0ABW8MTD0_9BURK</name>
<dbReference type="Pfam" id="PF03466">
    <property type="entry name" value="LysR_substrate"/>
    <property type="match status" value="1"/>
</dbReference>
<sequence length="297" mass="32707">MSTLRFLRTFVAIAEHGSFAAAAERVALTHAAVGQQMRALESEIGRPLFNREKRSVTLRPEAYRLLPQVRQLLADYEGIIAGDETENNVAGHVSIGAIISGMGLLSKCLVEVAQVHPALEVTLVTGRSSDLIARVGSGELDAAVVIEDSRRPFCGIGWTRLYDEPLVLLANRGQVRRKDDFDSLLETSPFIRYDRATATGAQIERLLRRVGTRPRQILELDSILGISELVRQGVGVAIVPLLAYSGWHKDPVLRVFPAPEGTYFRRVGMLEPSRKGRIIEIIRQHLVGIMVNPCGAI</sequence>
<keyword evidence="7" id="KW-1185">Reference proteome</keyword>
<dbReference type="SUPFAM" id="SSF53850">
    <property type="entry name" value="Periplasmic binding protein-like II"/>
    <property type="match status" value="1"/>
</dbReference>
<keyword evidence="3 6" id="KW-0238">DNA-binding</keyword>
<gene>
    <name evidence="6" type="ORF">ABH943_006058</name>
</gene>
<dbReference type="RefSeq" id="WP_404610972.1">
    <property type="nucleotide sequence ID" value="NZ_JBIYDN010000023.1"/>
</dbReference>
<comment type="caution">
    <text evidence="6">The sequence shown here is derived from an EMBL/GenBank/DDBJ whole genome shotgun (WGS) entry which is preliminary data.</text>
</comment>
<evidence type="ECO:0000313" key="6">
    <source>
        <dbReference type="EMBL" id="MFK4446026.1"/>
    </source>
</evidence>
<evidence type="ECO:0000256" key="2">
    <source>
        <dbReference type="ARBA" id="ARBA00023015"/>
    </source>
</evidence>
<evidence type="ECO:0000259" key="5">
    <source>
        <dbReference type="PROSITE" id="PS50931"/>
    </source>
</evidence>
<dbReference type="PROSITE" id="PS50931">
    <property type="entry name" value="HTH_LYSR"/>
    <property type="match status" value="1"/>
</dbReference>
<keyword evidence="4" id="KW-0804">Transcription</keyword>
<accession>A0ABW8MTD0</accession>
<proteinExistence type="inferred from homology"/>
<dbReference type="Pfam" id="PF00126">
    <property type="entry name" value="HTH_1"/>
    <property type="match status" value="1"/>
</dbReference>
<evidence type="ECO:0000256" key="4">
    <source>
        <dbReference type="ARBA" id="ARBA00023163"/>
    </source>
</evidence>
<dbReference type="PANTHER" id="PTHR30346">
    <property type="entry name" value="TRANSCRIPTIONAL DUAL REGULATOR HCAR-RELATED"/>
    <property type="match status" value="1"/>
</dbReference>
<dbReference type="Proteomes" id="UP001620514">
    <property type="component" value="Unassembled WGS sequence"/>
</dbReference>
<evidence type="ECO:0000256" key="3">
    <source>
        <dbReference type="ARBA" id="ARBA00023125"/>
    </source>
</evidence>
<dbReference type="InterPro" id="IPR005119">
    <property type="entry name" value="LysR_subst-bd"/>
</dbReference>
<keyword evidence="2" id="KW-0805">Transcription regulation</keyword>
<dbReference type="EMBL" id="JBIYDN010000023">
    <property type="protein sequence ID" value="MFK4446026.1"/>
    <property type="molecule type" value="Genomic_DNA"/>
</dbReference>
<protein>
    <submittedName>
        <fullName evidence="6">DNA-binding transcriptional LysR family regulator</fullName>
    </submittedName>
</protein>
<dbReference type="PANTHER" id="PTHR30346:SF28">
    <property type="entry name" value="HTH-TYPE TRANSCRIPTIONAL REGULATOR CYNR"/>
    <property type="match status" value="1"/>
</dbReference>
<evidence type="ECO:0000313" key="7">
    <source>
        <dbReference type="Proteomes" id="UP001620514"/>
    </source>
</evidence>
<dbReference type="Gene3D" id="1.10.10.10">
    <property type="entry name" value="Winged helix-like DNA-binding domain superfamily/Winged helix DNA-binding domain"/>
    <property type="match status" value="1"/>
</dbReference>
<dbReference type="InterPro" id="IPR036390">
    <property type="entry name" value="WH_DNA-bd_sf"/>
</dbReference>